<dbReference type="eggNOG" id="COG0564">
    <property type="taxonomic scope" value="Bacteria"/>
</dbReference>
<dbReference type="GO" id="GO:0000455">
    <property type="term" value="P:enzyme-directed rRNA pseudouridine synthesis"/>
    <property type="evidence" value="ECO:0007669"/>
    <property type="project" value="TreeGrafter"/>
</dbReference>
<dbReference type="KEGG" id="lar:lam_1033"/>
<proteinExistence type="inferred from homology"/>
<dbReference type="Pfam" id="PF01479">
    <property type="entry name" value="S4"/>
    <property type="match status" value="1"/>
</dbReference>
<dbReference type="GO" id="GO:0003723">
    <property type="term" value="F:RNA binding"/>
    <property type="evidence" value="ECO:0007669"/>
    <property type="project" value="UniProtKB-KW"/>
</dbReference>
<evidence type="ECO:0000256" key="3">
    <source>
        <dbReference type="ARBA" id="ARBA00036882"/>
    </source>
</evidence>
<dbReference type="EC" id="5.4.99.-" evidence="6"/>
<dbReference type="CDD" id="cd02869">
    <property type="entry name" value="PseudoU_synth_RluA_like"/>
    <property type="match status" value="1"/>
</dbReference>
<keyword evidence="5" id="KW-0694">RNA-binding</keyword>
<dbReference type="Gene3D" id="3.10.290.10">
    <property type="entry name" value="RNA-binding S4 domain"/>
    <property type="match status" value="1"/>
</dbReference>
<evidence type="ECO:0000256" key="5">
    <source>
        <dbReference type="PROSITE-ProRule" id="PRU00182"/>
    </source>
</evidence>
<gene>
    <name evidence="8" type="primary">rluD</name>
    <name evidence="8" type="ORF">lam_1033</name>
</gene>
<feature type="domain" description="RNA-binding S4" evidence="7">
    <location>
        <begin position="23"/>
        <end position="89"/>
    </location>
</feature>
<dbReference type="SMART" id="SM00363">
    <property type="entry name" value="S4"/>
    <property type="match status" value="1"/>
</dbReference>
<dbReference type="PANTHER" id="PTHR21600:SF44">
    <property type="entry name" value="RIBOSOMAL LARGE SUBUNIT PSEUDOURIDINE SYNTHASE D"/>
    <property type="match status" value="1"/>
</dbReference>
<dbReference type="EMBL" id="CP006604">
    <property type="protein sequence ID" value="AHA28358.1"/>
    <property type="molecule type" value="Genomic_DNA"/>
</dbReference>
<dbReference type="PROSITE" id="PS01129">
    <property type="entry name" value="PSI_RLU"/>
    <property type="match status" value="1"/>
</dbReference>
<dbReference type="InterPro" id="IPR050188">
    <property type="entry name" value="RluA_PseudoU_synthase"/>
</dbReference>
<dbReference type="InterPro" id="IPR006225">
    <property type="entry name" value="PsdUridine_synth_RluC/D"/>
</dbReference>
<dbReference type="AlphaFoldDB" id="U6B5Y2"/>
<dbReference type="InterPro" id="IPR002942">
    <property type="entry name" value="S4_RNA-bd"/>
</dbReference>
<dbReference type="GO" id="GO:0160140">
    <property type="term" value="F:23S rRNA pseudouridine(1911/1915/1917) synthase activity"/>
    <property type="evidence" value="ECO:0007669"/>
    <property type="project" value="UniProtKB-EC"/>
</dbReference>
<protein>
    <recommendedName>
        <fullName evidence="6">Pseudouridine synthase</fullName>
        <ecNumber evidence="6">5.4.99.-</ecNumber>
    </recommendedName>
</protein>
<dbReference type="STRING" id="1261131.lam_1033"/>
<dbReference type="InterPro" id="IPR020103">
    <property type="entry name" value="PsdUridine_synth_cat_dom_sf"/>
</dbReference>
<dbReference type="HOGENOM" id="CLU_016902_4_4_5"/>
<dbReference type="InterPro" id="IPR006224">
    <property type="entry name" value="PsdUridine_synth_RluA-like_CS"/>
</dbReference>
<evidence type="ECO:0000256" key="1">
    <source>
        <dbReference type="ARBA" id="ARBA00010876"/>
    </source>
</evidence>
<evidence type="ECO:0000256" key="6">
    <source>
        <dbReference type="RuleBase" id="RU362028"/>
    </source>
</evidence>
<keyword evidence="9" id="KW-1185">Reference proteome</keyword>
<organism evidence="8 9">
    <name type="scientific">Candidatus Liberibacter americanus str. Sao Paulo</name>
    <dbReference type="NCBI Taxonomy" id="1261131"/>
    <lineage>
        <taxon>Bacteria</taxon>
        <taxon>Pseudomonadati</taxon>
        <taxon>Pseudomonadota</taxon>
        <taxon>Alphaproteobacteria</taxon>
        <taxon>Hyphomicrobiales</taxon>
        <taxon>Rhizobiaceae</taxon>
        <taxon>Liberibacter</taxon>
    </lineage>
</organism>
<reference evidence="8 9" key="1">
    <citation type="journal article" date="2014" name="Mol. Plant Microbe Interact.">
        <title>The complete genome sequence of Candidatus Liberibacter americanus, associated with citrus Huanglongbing.</title>
        <authorList>
            <person name="Wulff N.A."/>
            <person name="Zhang S."/>
            <person name="Setubal J.C."/>
            <person name="Almeida N.F."/>
            <person name="Martins E.C."/>
            <person name="Harakava R."/>
            <person name="Kumar D."/>
            <person name="Rangel L.T."/>
            <person name="Foissac X."/>
            <person name="Bove J."/>
            <person name="Gabriel D.W."/>
        </authorList>
    </citation>
    <scope>NUCLEOTIDE SEQUENCE [LARGE SCALE GENOMIC DNA]</scope>
    <source>
        <strain evidence="8 9">Sao Paulo</strain>
    </source>
</reference>
<dbReference type="SUPFAM" id="SSF55120">
    <property type="entry name" value="Pseudouridine synthase"/>
    <property type="match status" value="1"/>
</dbReference>
<sequence>MKIILDGCTNNNISLIADHASTERIDKWLNLKLKEKISRSYIKKLITNGYISVDDKIVSDPSQKIVLGNKIYIRIPKIKQLNIPQEYIPLDIIYEDNDIIVINKQAGLVVHPAPGNWSGTLVNALLYHCKNNLSGINGEERPGIVHRLDKDTTGIIIVAKNDIAHRELSEQFADHGLSLGLKRLYYAMVWGTPFPLSGTINAPLGRCRFNRLRQAVKKTNDKTACKAVTHYQTIESFNNNSNCAISLLKCQLETGRTHQIRVHMAYKGHPLVGDPLYGLGFKTKENLVNYDTKNAINKLARQALHAYHLSFYHPRNKERMIFEAPIPEDMAKIIKVI</sequence>
<dbReference type="CDD" id="cd00165">
    <property type="entry name" value="S4"/>
    <property type="match status" value="1"/>
</dbReference>
<evidence type="ECO:0000313" key="8">
    <source>
        <dbReference type="EMBL" id="AHA28358.1"/>
    </source>
</evidence>
<comment type="similarity">
    <text evidence="1 6">Belongs to the pseudouridine synthase RluA family.</text>
</comment>
<comment type="catalytic activity">
    <reaction evidence="3">
        <text>uridine(1911/1915/1917) in 23S rRNA = pseudouridine(1911/1915/1917) in 23S rRNA</text>
        <dbReference type="Rhea" id="RHEA:42524"/>
        <dbReference type="Rhea" id="RHEA-COMP:10097"/>
        <dbReference type="Rhea" id="RHEA-COMP:10098"/>
        <dbReference type="ChEBI" id="CHEBI:65314"/>
        <dbReference type="ChEBI" id="CHEBI:65315"/>
        <dbReference type="EC" id="5.4.99.23"/>
    </reaction>
</comment>
<name>U6B5Y2_9HYPH</name>
<dbReference type="InterPro" id="IPR006145">
    <property type="entry name" value="PsdUridine_synth_RsuA/RluA"/>
</dbReference>
<dbReference type="NCBIfam" id="TIGR00005">
    <property type="entry name" value="rluA_subfam"/>
    <property type="match status" value="1"/>
</dbReference>
<evidence type="ECO:0000313" key="9">
    <source>
        <dbReference type="Proteomes" id="UP000017862"/>
    </source>
</evidence>
<dbReference type="PANTHER" id="PTHR21600">
    <property type="entry name" value="MITOCHONDRIAL RNA PSEUDOURIDINE SYNTHASE"/>
    <property type="match status" value="1"/>
</dbReference>
<feature type="active site" evidence="4">
    <location>
        <position position="149"/>
    </location>
</feature>
<dbReference type="Proteomes" id="UP000017862">
    <property type="component" value="Chromosome"/>
</dbReference>
<accession>U6B5Y2</accession>
<dbReference type="Pfam" id="PF00849">
    <property type="entry name" value="PseudoU_synth_2"/>
    <property type="match status" value="1"/>
</dbReference>
<evidence type="ECO:0000256" key="4">
    <source>
        <dbReference type="PIRSR" id="PIRSR606225-1"/>
    </source>
</evidence>
<dbReference type="PATRIC" id="fig|1261131.3.peg.990"/>
<dbReference type="InterPro" id="IPR036986">
    <property type="entry name" value="S4_RNA-bd_sf"/>
</dbReference>
<evidence type="ECO:0000256" key="2">
    <source>
        <dbReference type="ARBA" id="ARBA00023235"/>
    </source>
</evidence>
<keyword evidence="2 6" id="KW-0413">Isomerase</keyword>
<dbReference type="SUPFAM" id="SSF55174">
    <property type="entry name" value="Alpha-L RNA-binding motif"/>
    <property type="match status" value="1"/>
</dbReference>
<dbReference type="PROSITE" id="PS50889">
    <property type="entry name" value="S4"/>
    <property type="match status" value="1"/>
</dbReference>
<comment type="catalytic activity">
    <reaction evidence="6">
        <text>a uridine in RNA = a pseudouridine in RNA</text>
        <dbReference type="Rhea" id="RHEA:48348"/>
        <dbReference type="Rhea" id="RHEA-COMP:12068"/>
        <dbReference type="Rhea" id="RHEA-COMP:12069"/>
        <dbReference type="ChEBI" id="CHEBI:65314"/>
        <dbReference type="ChEBI" id="CHEBI:65315"/>
    </reaction>
</comment>
<comment type="function">
    <text evidence="6">Responsible for synthesis of pseudouridine from uracil.</text>
</comment>
<dbReference type="Gene3D" id="3.30.2350.10">
    <property type="entry name" value="Pseudouridine synthase"/>
    <property type="match status" value="1"/>
</dbReference>
<evidence type="ECO:0000259" key="7">
    <source>
        <dbReference type="SMART" id="SM00363"/>
    </source>
</evidence>